<comment type="caution">
    <text evidence="1">The sequence shown here is derived from an EMBL/GenBank/DDBJ whole genome shotgun (WGS) entry which is preliminary data.</text>
</comment>
<sequence length="87" mass="9602">MELSKSTWLVTSLSPGAGERMSRHTIRASDIAGRFERSSLLAARAKRQAGRDLAVIVIQKAGLGVFWIHRCCREKGSKPPLTQPLIM</sequence>
<evidence type="ECO:0000313" key="1">
    <source>
        <dbReference type="EMBL" id="MCW6533830.1"/>
    </source>
</evidence>
<proteinExistence type="predicted"/>
<dbReference type="Proteomes" id="UP001165565">
    <property type="component" value="Unassembled WGS sequence"/>
</dbReference>
<gene>
    <name evidence="1" type="ORF">NEE01_03440</name>
</gene>
<evidence type="ECO:0000313" key="2">
    <source>
        <dbReference type="Proteomes" id="UP001165565"/>
    </source>
</evidence>
<dbReference type="AlphaFoldDB" id="A0AA41Z5C1"/>
<reference evidence="1" key="1">
    <citation type="submission" date="2022-06" db="EMBL/GenBank/DDBJ databases">
        <title>Sphingomonas sp. nov. isolated from rhizosphere soil of tomato.</title>
        <authorList>
            <person name="Dong H."/>
            <person name="Gao R."/>
        </authorList>
    </citation>
    <scope>NUCLEOTIDE SEQUENCE</scope>
    <source>
        <strain evidence="1">MMSM24</strain>
    </source>
</reference>
<accession>A0AA41Z5C1</accession>
<protein>
    <submittedName>
        <fullName evidence="1">Uncharacterized protein</fullName>
    </submittedName>
</protein>
<organism evidence="1 2">
    <name type="scientific">Sphingomonas lycopersici</name>
    <dbReference type="NCBI Taxonomy" id="2951807"/>
    <lineage>
        <taxon>Bacteria</taxon>
        <taxon>Pseudomonadati</taxon>
        <taxon>Pseudomonadota</taxon>
        <taxon>Alphaproteobacteria</taxon>
        <taxon>Sphingomonadales</taxon>
        <taxon>Sphingomonadaceae</taxon>
        <taxon>Sphingomonas</taxon>
    </lineage>
</organism>
<keyword evidence="2" id="KW-1185">Reference proteome</keyword>
<dbReference type="EMBL" id="JANFAV010000001">
    <property type="protein sequence ID" value="MCW6533830.1"/>
    <property type="molecule type" value="Genomic_DNA"/>
</dbReference>
<name>A0AA41Z5C1_9SPHN</name>